<name>A0ABV3HE49_9ACTN</name>
<evidence type="ECO:0000256" key="7">
    <source>
        <dbReference type="SAM" id="MobiDB-lite"/>
    </source>
</evidence>
<evidence type="ECO:0000256" key="4">
    <source>
        <dbReference type="ARBA" id="ARBA00022989"/>
    </source>
</evidence>
<feature type="transmembrane region" description="Helical" evidence="8">
    <location>
        <begin position="168"/>
        <end position="187"/>
    </location>
</feature>
<evidence type="ECO:0000256" key="2">
    <source>
        <dbReference type="ARBA" id="ARBA00022475"/>
    </source>
</evidence>
<sequence>MDTEPGRGRDDGGSPLGRIMRSGAAALASIHRQGLGRWLQLEREELIQTIKVTAACMFGWWLAAYVLKVDLAVLVPIGVLLTISATAYDTVVRGVQQVGAVFVGMAAASALIWLMGVNALTLGVLVLAGLVLTRLLNLPERNVQIPITALLVLALGKTYGFARLGDVLLGAAIGIAANLLILPPRFVDNAMRELGDLSGELSELAQDMADGLRSDWGKDAADDWLERARDLSRRLEQAKEASDQAEESVRLSLRRRRYDRRLRQVAEAATCLDHACHQLRGVARGLADLVSGVRGLPAQEAAEVPRPLAEELDALSRLFGTFGRLQLGRGREEGLRELRAALREGERQQHVSQSMFGRTRDDRLRTLQGALLEDCARIRHEFDPDHGPHRDAFPRPAAKASGDGSA</sequence>
<gene>
    <name evidence="9" type="ORF">AB0K40_34535</name>
</gene>
<evidence type="ECO:0000256" key="6">
    <source>
        <dbReference type="SAM" id="Coils"/>
    </source>
</evidence>
<reference evidence="9 10" key="1">
    <citation type="submission" date="2024-06" db="EMBL/GenBank/DDBJ databases">
        <title>The Natural Products Discovery Center: Release of the First 8490 Sequenced Strains for Exploring Actinobacteria Biosynthetic Diversity.</title>
        <authorList>
            <person name="Kalkreuter E."/>
            <person name="Kautsar S.A."/>
            <person name="Yang D."/>
            <person name="Bader C.D."/>
            <person name="Teijaro C.N."/>
            <person name="Fluegel L."/>
            <person name="Davis C.M."/>
            <person name="Simpson J.R."/>
            <person name="Lauterbach L."/>
            <person name="Steele A.D."/>
            <person name="Gui C."/>
            <person name="Meng S."/>
            <person name="Li G."/>
            <person name="Viehrig K."/>
            <person name="Ye F."/>
            <person name="Su P."/>
            <person name="Kiefer A.F."/>
            <person name="Nichols A."/>
            <person name="Cepeda A.J."/>
            <person name="Yan W."/>
            <person name="Fan B."/>
            <person name="Jiang Y."/>
            <person name="Adhikari A."/>
            <person name="Zheng C.-J."/>
            <person name="Schuster L."/>
            <person name="Cowan T.M."/>
            <person name="Smanski M.J."/>
            <person name="Chevrette M.G."/>
            <person name="De Carvalho L.P.S."/>
            <person name="Shen B."/>
        </authorList>
    </citation>
    <scope>NUCLEOTIDE SEQUENCE [LARGE SCALE GENOMIC DNA]</scope>
    <source>
        <strain evidence="9 10">NPDC049574</strain>
    </source>
</reference>
<dbReference type="Pfam" id="PF06081">
    <property type="entry name" value="ArAE_1"/>
    <property type="match status" value="1"/>
</dbReference>
<feature type="region of interest" description="Disordered" evidence="7">
    <location>
        <begin position="382"/>
        <end position="406"/>
    </location>
</feature>
<feature type="transmembrane region" description="Helical" evidence="8">
    <location>
        <begin position="100"/>
        <end position="133"/>
    </location>
</feature>
<evidence type="ECO:0000256" key="8">
    <source>
        <dbReference type="SAM" id="Phobius"/>
    </source>
</evidence>
<keyword evidence="5 8" id="KW-0472">Membrane</keyword>
<keyword evidence="10" id="KW-1185">Reference proteome</keyword>
<protein>
    <submittedName>
        <fullName evidence="9">Aromatic acid exporter family protein</fullName>
    </submittedName>
</protein>
<dbReference type="RefSeq" id="WP_364457806.1">
    <property type="nucleotide sequence ID" value="NZ_JBFARM010000011.1"/>
</dbReference>
<keyword evidence="3 8" id="KW-0812">Transmembrane</keyword>
<evidence type="ECO:0000313" key="9">
    <source>
        <dbReference type="EMBL" id="MEV4290654.1"/>
    </source>
</evidence>
<keyword evidence="2" id="KW-1003">Cell membrane</keyword>
<keyword evidence="6" id="KW-0175">Coiled coil</keyword>
<dbReference type="EMBL" id="JBFARM010000011">
    <property type="protein sequence ID" value="MEV4290654.1"/>
    <property type="molecule type" value="Genomic_DNA"/>
</dbReference>
<evidence type="ECO:0000256" key="5">
    <source>
        <dbReference type="ARBA" id="ARBA00023136"/>
    </source>
</evidence>
<feature type="compositionally biased region" description="Basic and acidic residues" evidence="7">
    <location>
        <begin position="382"/>
        <end position="393"/>
    </location>
</feature>
<proteinExistence type="predicted"/>
<evidence type="ECO:0000313" key="10">
    <source>
        <dbReference type="Proteomes" id="UP001552427"/>
    </source>
</evidence>
<dbReference type="InterPro" id="IPR010343">
    <property type="entry name" value="ArAE_1"/>
</dbReference>
<keyword evidence="4 8" id="KW-1133">Transmembrane helix</keyword>
<organism evidence="9 10">
    <name type="scientific">Nonomuraea bangladeshensis</name>
    <dbReference type="NCBI Taxonomy" id="404385"/>
    <lineage>
        <taxon>Bacteria</taxon>
        <taxon>Bacillati</taxon>
        <taxon>Actinomycetota</taxon>
        <taxon>Actinomycetes</taxon>
        <taxon>Streptosporangiales</taxon>
        <taxon>Streptosporangiaceae</taxon>
        <taxon>Nonomuraea</taxon>
    </lineage>
</organism>
<dbReference type="Proteomes" id="UP001552427">
    <property type="component" value="Unassembled WGS sequence"/>
</dbReference>
<evidence type="ECO:0000256" key="1">
    <source>
        <dbReference type="ARBA" id="ARBA00004651"/>
    </source>
</evidence>
<comment type="subcellular location">
    <subcellularLocation>
        <location evidence="1">Cell membrane</location>
        <topology evidence="1">Multi-pass membrane protein</topology>
    </subcellularLocation>
</comment>
<comment type="caution">
    <text evidence="9">The sequence shown here is derived from an EMBL/GenBank/DDBJ whole genome shotgun (WGS) entry which is preliminary data.</text>
</comment>
<feature type="coiled-coil region" evidence="6">
    <location>
        <begin position="187"/>
        <end position="255"/>
    </location>
</feature>
<accession>A0ABV3HE49</accession>
<evidence type="ECO:0000256" key="3">
    <source>
        <dbReference type="ARBA" id="ARBA00022692"/>
    </source>
</evidence>